<protein>
    <recommendedName>
        <fullName evidence="5">MFS transporter</fullName>
    </recommendedName>
</protein>
<dbReference type="InterPro" id="IPR039672">
    <property type="entry name" value="MFS_2"/>
</dbReference>
<feature type="transmembrane region" description="Helical" evidence="2">
    <location>
        <begin position="241"/>
        <end position="265"/>
    </location>
</feature>
<dbReference type="GO" id="GO:0015293">
    <property type="term" value="F:symporter activity"/>
    <property type="evidence" value="ECO:0007669"/>
    <property type="project" value="InterPro"/>
</dbReference>
<feature type="transmembrane region" description="Helical" evidence="2">
    <location>
        <begin position="147"/>
        <end position="167"/>
    </location>
</feature>
<dbReference type="AlphaFoldDB" id="A0A0R2PV24"/>
<feature type="transmembrane region" description="Helical" evidence="2">
    <location>
        <begin position="425"/>
        <end position="450"/>
    </location>
</feature>
<keyword evidence="2" id="KW-0472">Membrane</keyword>
<comment type="similarity">
    <text evidence="1">Belongs to the sodium:galactoside symporter (TC 2.A.2) family.</text>
</comment>
<dbReference type="InterPro" id="IPR036259">
    <property type="entry name" value="MFS_trans_sf"/>
</dbReference>
<dbReference type="GO" id="GO:0005886">
    <property type="term" value="C:plasma membrane"/>
    <property type="evidence" value="ECO:0007669"/>
    <property type="project" value="TreeGrafter"/>
</dbReference>
<dbReference type="PANTHER" id="PTHR11328:SF24">
    <property type="entry name" value="MAJOR FACILITATOR SUPERFAMILY (MFS) PROFILE DOMAIN-CONTAINING PROTEIN"/>
    <property type="match status" value="1"/>
</dbReference>
<keyword evidence="2" id="KW-1133">Transmembrane helix</keyword>
<evidence type="ECO:0000256" key="2">
    <source>
        <dbReference type="SAM" id="Phobius"/>
    </source>
</evidence>
<reference evidence="4" key="1">
    <citation type="submission" date="2015-10" db="EMBL/GenBank/DDBJ databases">
        <title>Metagenome-Assembled Genomes uncover a global brackish microbiome.</title>
        <authorList>
            <person name="Hugerth L.W."/>
            <person name="Larsson J."/>
            <person name="Alneberg J."/>
            <person name="Lindh M.V."/>
            <person name="Legrand C."/>
            <person name="Pinhassi J."/>
            <person name="Andersson A."/>
        </authorList>
    </citation>
    <scope>NUCLEOTIDE SEQUENCE [LARGE SCALE GENOMIC DNA]</scope>
</reference>
<evidence type="ECO:0000313" key="3">
    <source>
        <dbReference type="EMBL" id="KRO40786.1"/>
    </source>
</evidence>
<keyword evidence="2" id="KW-0812">Transmembrane</keyword>
<dbReference type="EMBL" id="LIAV01000062">
    <property type="protein sequence ID" value="KRO40786.1"/>
    <property type="molecule type" value="Genomic_DNA"/>
</dbReference>
<evidence type="ECO:0000256" key="1">
    <source>
        <dbReference type="ARBA" id="ARBA00009617"/>
    </source>
</evidence>
<dbReference type="Gene3D" id="1.20.1250.20">
    <property type="entry name" value="MFS general substrate transporter like domains"/>
    <property type="match status" value="2"/>
</dbReference>
<feature type="transmembrane region" description="Helical" evidence="2">
    <location>
        <begin position="394"/>
        <end position="413"/>
    </location>
</feature>
<evidence type="ECO:0000313" key="4">
    <source>
        <dbReference type="Proteomes" id="UP000050874"/>
    </source>
</evidence>
<feature type="transmembrane region" description="Helical" evidence="2">
    <location>
        <begin position="334"/>
        <end position="354"/>
    </location>
</feature>
<feature type="transmembrane region" description="Helical" evidence="2">
    <location>
        <begin position="107"/>
        <end position="126"/>
    </location>
</feature>
<comment type="caution">
    <text evidence="3">The sequence shown here is derived from an EMBL/GenBank/DDBJ whole genome shotgun (WGS) entry which is preliminary data.</text>
</comment>
<dbReference type="GO" id="GO:0008643">
    <property type="term" value="P:carbohydrate transport"/>
    <property type="evidence" value="ECO:0007669"/>
    <property type="project" value="InterPro"/>
</dbReference>
<feature type="transmembrane region" description="Helical" evidence="2">
    <location>
        <begin position="9"/>
        <end position="33"/>
    </location>
</feature>
<organism evidence="3 4">
    <name type="scientific">SAR86 cluster bacterium BACL1 MAG-120920-bin57</name>
    <dbReference type="NCBI Taxonomy" id="1655571"/>
    <lineage>
        <taxon>Bacteria</taxon>
        <taxon>Pseudomonadati</taxon>
        <taxon>Pseudomonadota</taxon>
        <taxon>Gammaproteobacteria</taxon>
        <taxon>SAR86 cluster</taxon>
    </lineage>
</organism>
<feature type="transmembrane region" description="Helical" evidence="2">
    <location>
        <begin position="39"/>
        <end position="58"/>
    </location>
</feature>
<feature type="transmembrane region" description="Helical" evidence="2">
    <location>
        <begin position="277"/>
        <end position="299"/>
    </location>
</feature>
<feature type="transmembrane region" description="Helical" evidence="2">
    <location>
        <begin position="187"/>
        <end position="208"/>
    </location>
</feature>
<dbReference type="PANTHER" id="PTHR11328">
    <property type="entry name" value="MAJOR FACILITATOR SUPERFAMILY DOMAIN-CONTAINING PROTEIN"/>
    <property type="match status" value="1"/>
</dbReference>
<proteinExistence type="inferred from homology"/>
<gene>
    <name evidence="3" type="ORF">ABR63_02455</name>
</gene>
<dbReference type="Proteomes" id="UP000050874">
    <property type="component" value="Unassembled WGS sequence"/>
</dbReference>
<evidence type="ECO:0008006" key="5">
    <source>
        <dbReference type="Google" id="ProtNLM"/>
    </source>
</evidence>
<dbReference type="Pfam" id="PF13347">
    <property type="entry name" value="MFS_2"/>
    <property type="match status" value="1"/>
</dbReference>
<accession>A0A0R2PV24</accession>
<feature type="transmembrane region" description="Helical" evidence="2">
    <location>
        <begin position="306"/>
        <end position="328"/>
    </location>
</feature>
<feature type="transmembrane region" description="Helical" evidence="2">
    <location>
        <begin position="79"/>
        <end position="101"/>
    </location>
</feature>
<sequence length="467" mass="52284">MTIKAKEKFFYSSGAIANGVKTDAFTFFLLFFYSNVIGLTPGLASLAIFIALLVDAVTDPLMGVISDRTKHRLGRRHPYFLLGMIPMALSYFMLFSIQTSWELPQNLLFLWMLTFVLLTRLGMTIFDVPHRSLGSEMTRSYTERTKIFAARELMGWFGGLFNALLAYTVFFRDTPDFIPGTKNPDPWIFYGMTGATIMCIAVLVTYFGTLQYKHNPIKDSQIFNLKTIYGQILIALKNKSFLTFFFGYLFIAVSWSMSSSLQIYMNTYFWEFKSSMLASYLGVYVAATFSAFLLTPFLVSYLEKRTILLLAITLAAVIPPIPILLKIYGYLPPMGTWDLFAVTIPFVFVANLSLSSSSIIRESMLGDISDEVELDSGIGQQGLMYAASSLIGKLNTGIGILIAGLALELINFPQGASVDPSSQELFSLAMVQGPLAGFLMSIPFIIFYTYKIDRHHHAKIIKALDAR</sequence>
<dbReference type="SUPFAM" id="SSF103473">
    <property type="entry name" value="MFS general substrate transporter"/>
    <property type="match status" value="1"/>
</dbReference>
<name>A0A0R2PV24_9GAMM</name>